<evidence type="ECO:0000256" key="2">
    <source>
        <dbReference type="ARBA" id="ARBA00012944"/>
    </source>
</evidence>
<dbReference type="EMBL" id="MN233789">
    <property type="protein sequence ID" value="QIU83225.1"/>
    <property type="molecule type" value="Genomic_DNA"/>
</dbReference>
<sequence length="565" mass="63308">MVNFYLIVGVSVSLYFSFFVIGVLVLKDIVGNGVSLILEWSFSENFLVELSCPLVLDLVSCLFSMAVLFISGSVIMFSGFYMSHESFLCRFVLVVLLFVLSMLFLILFPNFLFMMVGWDGLGVVSFLLVVYYMNNDSLSAGMITAISNRVGDVLFIIMLGMMCCFMSFSFSSEYLIGFSSVSVLVLFGSMTKSAQIPFSAWLPEAMAAPTPVSTLVHSSTLVTAGVYVLVRFSDLLSEMSYYLLILLSMMTVIMSGSGGIVEVDMKKVVALSTLSQVGMMMFAISLGAITMAFFHLLVHAFFKALMFMCVGGVIFYSGGVQDARCLSGLWMKMPFTCGLLLFTNLSLMGFPFMSGFYSKEMILGTYLSENCSVLGFVILFFSLVFTGSYSVRMMLLMMSSTQVCPLNHYKECNKYYITSLVLMSNGAVFVGLLIQLLAKEMVFFVLLDPVTFYSWVFLMGFWFVNMVVLLLLSYENNKFKSLLYWMMSKMWFLKDMSGNLISSKSLLSFSKLVSFVEMGWIRSQIWGSGLKHMVFEKSNTVRKLNFHSLGLVMMVSLCLWIVVLV</sequence>
<evidence type="ECO:0000256" key="14">
    <source>
        <dbReference type="ARBA" id="ARBA00023136"/>
    </source>
</evidence>
<keyword evidence="4" id="KW-0813">Transport</keyword>
<feature type="transmembrane region" description="Helical" evidence="17">
    <location>
        <begin position="146"/>
        <end position="168"/>
    </location>
</feature>
<feature type="transmembrane region" description="Helical" evidence="17">
    <location>
        <begin position="112"/>
        <end position="134"/>
    </location>
</feature>
<accession>A0A6H0JQE2</accession>
<dbReference type="OrthoDB" id="10069788at2759"/>
<name>A0A6H0JQE2_MERMC</name>
<evidence type="ECO:0000256" key="17">
    <source>
        <dbReference type="SAM" id="Phobius"/>
    </source>
</evidence>
<evidence type="ECO:0000259" key="18">
    <source>
        <dbReference type="Pfam" id="PF00361"/>
    </source>
</evidence>
<keyword evidence="10 17" id="KW-1133">Transmembrane helix</keyword>
<reference evidence="20" key="1">
    <citation type="journal article" date="2019" name="Mitochondrial DNA Part B Resour">
        <title>Complete mitochondrial genome of the hard clam (Mercenaria mercenaria).</title>
        <authorList>
            <person name="Hu Z."/>
            <person name="Song H."/>
            <person name="Zhou C."/>
            <person name="Yu Z.-L."/>
            <person name="Yang M.-J."/>
            <person name="Zhang T."/>
        </authorList>
    </citation>
    <scope>NUCLEOTIDE SEQUENCE</scope>
</reference>
<organism evidence="20">
    <name type="scientific">Mercenaria mercenaria</name>
    <name type="common">Northern quahog</name>
    <name type="synonym">Venus mercenaria</name>
    <dbReference type="NCBI Taxonomy" id="6596"/>
    <lineage>
        <taxon>Eukaryota</taxon>
        <taxon>Metazoa</taxon>
        <taxon>Spiralia</taxon>
        <taxon>Lophotrochozoa</taxon>
        <taxon>Mollusca</taxon>
        <taxon>Bivalvia</taxon>
        <taxon>Autobranchia</taxon>
        <taxon>Heteroconchia</taxon>
        <taxon>Euheterodonta</taxon>
        <taxon>Imparidentia</taxon>
        <taxon>Neoheterodontei</taxon>
        <taxon>Venerida</taxon>
        <taxon>Veneroidea</taxon>
        <taxon>Veneridae</taxon>
        <taxon>Mercenaria</taxon>
    </lineage>
</organism>
<dbReference type="InterPro" id="IPR003945">
    <property type="entry name" value="NU5C-like"/>
</dbReference>
<evidence type="ECO:0000256" key="9">
    <source>
        <dbReference type="ARBA" id="ARBA00022982"/>
    </source>
</evidence>
<keyword evidence="5" id="KW-0679">Respiratory chain</keyword>
<feature type="transmembrane region" description="Helical" evidence="17">
    <location>
        <begin position="544"/>
        <end position="563"/>
    </location>
</feature>
<dbReference type="AlphaFoldDB" id="A0A6H0JQE2"/>
<keyword evidence="11" id="KW-0520">NAD</keyword>
<keyword evidence="13 20" id="KW-0496">Mitochondrion</keyword>
<feature type="transmembrane region" description="Helical" evidence="17">
    <location>
        <begin position="373"/>
        <end position="395"/>
    </location>
</feature>
<feature type="domain" description="NADH:quinone oxidoreductase/Mrp antiporter transmembrane" evidence="18">
    <location>
        <begin position="110"/>
        <end position="384"/>
    </location>
</feature>
<keyword evidence="8" id="KW-1278">Translocase</keyword>
<dbReference type="GO" id="GO:0042773">
    <property type="term" value="P:ATP synthesis coupled electron transport"/>
    <property type="evidence" value="ECO:0007669"/>
    <property type="project" value="InterPro"/>
</dbReference>
<comment type="subcellular location">
    <subcellularLocation>
        <location evidence="1">Mitochondrion inner membrane</location>
        <topology evidence="1">Multi-pass membrane protein</topology>
    </subcellularLocation>
</comment>
<evidence type="ECO:0000256" key="4">
    <source>
        <dbReference type="ARBA" id="ARBA00022448"/>
    </source>
</evidence>
<protein>
    <recommendedName>
        <fullName evidence="3">NADH-ubiquinone oxidoreductase chain 5</fullName>
        <ecNumber evidence="2">7.1.1.2</ecNumber>
    </recommendedName>
    <alternativeName>
        <fullName evidence="15">NADH dehydrogenase subunit 5</fullName>
    </alternativeName>
</protein>
<evidence type="ECO:0000256" key="7">
    <source>
        <dbReference type="ARBA" id="ARBA00022792"/>
    </source>
</evidence>
<evidence type="ECO:0000259" key="19">
    <source>
        <dbReference type="Pfam" id="PF06455"/>
    </source>
</evidence>
<feature type="transmembrane region" description="Helical" evidence="17">
    <location>
        <begin position="450"/>
        <end position="472"/>
    </location>
</feature>
<keyword evidence="12" id="KW-0830">Ubiquinone</keyword>
<evidence type="ECO:0000256" key="10">
    <source>
        <dbReference type="ARBA" id="ARBA00022989"/>
    </source>
</evidence>
<keyword evidence="14 17" id="KW-0472">Membrane</keyword>
<dbReference type="Pfam" id="PF06455">
    <property type="entry name" value="NADH5_C"/>
    <property type="match status" value="1"/>
</dbReference>
<dbReference type="InterPro" id="IPR010934">
    <property type="entry name" value="NADH_DH_su5_C"/>
</dbReference>
<evidence type="ECO:0000256" key="11">
    <source>
        <dbReference type="ARBA" id="ARBA00023027"/>
    </source>
</evidence>
<dbReference type="PANTHER" id="PTHR42829">
    <property type="entry name" value="NADH-UBIQUINONE OXIDOREDUCTASE CHAIN 5"/>
    <property type="match status" value="1"/>
</dbReference>
<evidence type="ECO:0000256" key="6">
    <source>
        <dbReference type="ARBA" id="ARBA00022692"/>
    </source>
</evidence>
<dbReference type="GO" id="GO:0003954">
    <property type="term" value="F:NADH dehydrogenase activity"/>
    <property type="evidence" value="ECO:0007669"/>
    <property type="project" value="TreeGrafter"/>
</dbReference>
<gene>
    <name evidence="20" type="primary">nad5</name>
</gene>
<keyword evidence="9" id="KW-0249">Electron transport</keyword>
<geneLocation type="mitochondrion" evidence="20"/>
<proteinExistence type="predicted"/>
<evidence type="ECO:0000313" key="20">
    <source>
        <dbReference type="EMBL" id="QIU83225.1"/>
    </source>
</evidence>
<dbReference type="PRINTS" id="PR01434">
    <property type="entry name" value="NADHDHGNASE5"/>
</dbReference>
<evidence type="ECO:0000256" key="8">
    <source>
        <dbReference type="ARBA" id="ARBA00022967"/>
    </source>
</evidence>
<feature type="transmembrane region" description="Helical" evidence="17">
    <location>
        <begin position="87"/>
        <end position="106"/>
    </location>
</feature>
<evidence type="ECO:0000256" key="3">
    <source>
        <dbReference type="ARBA" id="ARBA00021096"/>
    </source>
</evidence>
<feature type="domain" description="NADH dehydrogenase subunit 5 C-terminal" evidence="19">
    <location>
        <begin position="389"/>
        <end position="564"/>
    </location>
</feature>
<feature type="transmembrane region" description="Helical" evidence="17">
    <location>
        <begin position="5"/>
        <end position="26"/>
    </location>
</feature>
<comment type="catalytic activity">
    <reaction evidence="16">
        <text>a ubiquinone + NADH + 5 H(+)(in) = a ubiquinol + NAD(+) + 4 H(+)(out)</text>
        <dbReference type="Rhea" id="RHEA:29091"/>
        <dbReference type="Rhea" id="RHEA-COMP:9565"/>
        <dbReference type="Rhea" id="RHEA-COMP:9566"/>
        <dbReference type="ChEBI" id="CHEBI:15378"/>
        <dbReference type="ChEBI" id="CHEBI:16389"/>
        <dbReference type="ChEBI" id="CHEBI:17976"/>
        <dbReference type="ChEBI" id="CHEBI:57540"/>
        <dbReference type="ChEBI" id="CHEBI:57945"/>
        <dbReference type="EC" id="7.1.1.2"/>
    </reaction>
</comment>
<dbReference type="GO" id="GO:0008137">
    <property type="term" value="F:NADH dehydrogenase (ubiquinone) activity"/>
    <property type="evidence" value="ECO:0007669"/>
    <property type="project" value="UniProtKB-EC"/>
</dbReference>
<evidence type="ECO:0000256" key="12">
    <source>
        <dbReference type="ARBA" id="ARBA00023075"/>
    </source>
</evidence>
<dbReference type="GO" id="GO:0005743">
    <property type="term" value="C:mitochondrial inner membrane"/>
    <property type="evidence" value="ECO:0007669"/>
    <property type="project" value="UniProtKB-SubCell"/>
</dbReference>
<feature type="transmembrane region" description="Helical" evidence="17">
    <location>
        <begin position="329"/>
        <end position="353"/>
    </location>
</feature>
<feature type="transmembrane region" description="Helical" evidence="17">
    <location>
        <begin position="300"/>
        <end position="317"/>
    </location>
</feature>
<dbReference type="PANTHER" id="PTHR42829:SF2">
    <property type="entry name" value="NADH-UBIQUINONE OXIDOREDUCTASE CHAIN 5"/>
    <property type="match status" value="1"/>
</dbReference>
<feature type="transmembrane region" description="Helical" evidence="17">
    <location>
        <begin position="242"/>
        <end position="261"/>
    </location>
</feature>
<evidence type="ECO:0000256" key="15">
    <source>
        <dbReference type="ARBA" id="ARBA00031027"/>
    </source>
</evidence>
<dbReference type="GO" id="GO:0015990">
    <property type="term" value="P:electron transport coupled proton transport"/>
    <property type="evidence" value="ECO:0007669"/>
    <property type="project" value="TreeGrafter"/>
</dbReference>
<evidence type="ECO:0000256" key="5">
    <source>
        <dbReference type="ARBA" id="ARBA00022660"/>
    </source>
</evidence>
<evidence type="ECO:0000256" key="1">
    <source>
        <dbReference type="ARBA" id="ARBA00004448"/>
    </source>
</evidence>
<evidence type="ECO:0000256" key="16">
    <source>
        <dbReference type="ARBA" id="ARBA00049551"/>
    </source>
</evidence>
<evidence type="ECO:0000256" key="13">
    <source>
        <dbReference type="ARBA" id="ARBA00023128"/>
    </source>
</evidence>
<feature type="transmembrane region" description="Helical" evidence="17">
    <location>
        <begin position="268"/>
        <end position="294"/>
    </location>
</feature>
<dbReference type="Pfam" id="PF00361">
    <property type="entry name" value="Proton_antipo_M"/>
    <property type="match status" value="1"/>
</dbReference>
<dbReference type="OMA" id="GMMTIIS"/>
<feature type="transmembrane region" description="Helical" evidence="17">
    <location>
        <begin position="415"/>
        <end position="438"/>
    </location>
</feature>
<dbReference type="EC" id="7.1.1.2" evidence="2"/>
<keyword evidence="7" id="KW-0999">Mitochondrion inner membrane</keyword>
<keyword evidence="6 17" id="KW-0812">Transmembrane</keyword>
<feature type="transmembrane region" description="Helical" evidence="17">
    <location>
        <begin position="46"/>
        <end position="75"/>
    </location>
</feature>
<dbReference type="InterPro" id="IPR001750">
    <property type="entry name" value="ND/Mrp_TM"/>
</dbReference>